<name>A0A0R3X376_HYDTA</name>
<evidence type="ECO:0000256" key="4">
    <source>
        <dbReference type="ARBA" id="ARBA00022490"/>
    </source>
</evidence>
<dbReference type="STRING" id="6205.A0A0R3X376"/>
<dbReference type="InterPro" id="IPR022083">
    <property type="entry name" value="KBP"/>
</dbReference>
<sequence>MDERISSFCVGASESFKELYRLETASLNDSNSSPIFANKYKIRGILVDQVGRAKALLTTGDTSVVLLWAYFTAKLANNFIETEEPRAEARNRLLEVVNFCESHMYLESEGNLLKFSGLMQYVYNSLAVATDVEDDNKTKSQSALFWLEKAKSVYEKFKLMFGGPEAPECWESLAASNLPPEHSCLVKSVYGNKSEKRKASELCRETLQRQLQFAPVVDELLDLYGVAKRRELREVNKNDSFAVSPSDWLINTLQRFDPKDWANNTATLSEFYAENGEFINALECLMTAKSVAYEGNQSVDNEDLGQSLSGTKLWADISWRMSEYALRLLERGSKAILGSRFTTNEDGVDTPSELYGSLFGQNTTRALHEAYGEVTKDVDLSTMIFELSHTPKAYPTAVRLFKWTCRSLSEALIYYRLDERCTEAIQLIRAHANAYAFLSIFEMDISRKCCMQKRRVDLLENLLAQLNPRFYMLACRNIMYEGAEALTALRDLNEEKMKRTAAKASPPSSSSTTDNVAEIVKLGRKVNGLGLRALNMYKQLLDSFLTPGDQSEPHLYEEEWLPIILMAHFYSARLHSKTIVTGPLANRVGELSLALKAYEKMVAIADRHAKSGYKVDMPEVEIAREMAQLTAGQIARTQLLDA</sequence>
<accession>A0A0R3X376</accession>
<dbReference type="Proteomes" id="UP000274429">
    <property type="component" value="Unassembled WGS sequence"/>
</dbReference>
<dbReference type="OrthoDB" id="409897at2759"/>
<evidence type="ECO:0000256" key="3">
    <source>
        <dbReference type="ARBA" id="ARBA00016840"/>
    </source>
</evidence>
<evidence type="ECO:0000256" key="5">
    <source>
        <dbReference type="ARBA" id="ARBA00023212"/>
    </source>
</evidence>
<comment type="similarity">
    <text evidence="2">Belongs to the KIF-binding protein family.</text>
</comment>
<gene>
    <name evidence="6" type="ORF">TTAC_LOCUS7766</name>
</gene>
<dbReference type="WBParaSite" id="TTAC_0000778101-mRNA-1">
    <property type="protein sequence ID" value="TTAC_0000778101-mRNA-1"/>
    <property type="gene ID" value="TTAC_0000778101"/>
</dbReference>
<protein>
    <recommendedName>
        <fullName evidence="3">KIF-binding protein</fullName>
    </recommendedName>
</protein>
<dbReference type="GO" id="GO:0005856">
    <property type="term" value="C:cytoskeleton"/>
    <property type="evidence" value="ECO:0007669"/>
    <property type="project" value="UniProtKB-SubCell"/>
</dbReference>
<dbReference type="PANTHER" id="PTHR46321">
    <property type="entry name" value="KIF1-BINDING PROTEIN"/>
    <property type="match status" value="1"/>
</dbReference>
<comment type="subcellular location">
    <subcellularLocation>
        <location evidence="1">Cytoplasm</location>
        <location evidence="1">Cytoskeleton</location>
    </subcellularLocation>
</comment>
<keyword evidence="4" id="KW-0963">Cytoplasm</keyword>
<keyword evidence="5" id="KW-0206">Cytoskeleton</keyword>
<evidence type="ECO:0000313" key="7">
    <source>
        <dbReference type="Proteomes" id="UP000274429"/>
    </source>
</evidence>
<evidence type="ECO:0000313" key="8">
    <source>
        <dbReference type="WBParaSite" id="TTAC_0000778101-mRNA-1"/>
    </source>
</evidence>
<dbReference type="PANTHER" id="PTHR46321:SF1">
    <property type="entry name" value="KIF-BINDING PROTEIN"/>
    <property type="match status" value="1"/>
</dbReference>
<reference evidence="8" key="1">
    <citation type="submission" date="2017-02" db="UniProtKB">
        <authorList>
            <consortium name="WormBaseParasite"/>
        </authorList>
    </citation>
    <scope>IDENTIFICATION</scope>
</reference>
<proteinExistence type="inferred from homology"/>
<evidence type="ECO:0000313" key="6">
    <source>
        <dbReference type="EMBL" id="VDM32217.1"/>
    </source>
</evidence>
<keyword evidence="7" id="KW-1185">Reference proteome</keyword>
<evidence type="ECO:0000256" key="1">
    <source>
        <dbReference type="ARBA" id="ARBA00004245"/>
    </source>
</evidence>
<dbReference type="AlphaFoldDB" id="A0A0R3X376"/>
<dbReference type="EMBL" id="UYWX01020402">
    <property type="protein sequence ID" value="VDM32217.1"/>
    <property type="molecule type" value="Genomic_DNA"/>
</dbReference>
<organism evidence="8">
    <name type="scientific">Hydatigena taeniaeformis</name>
    <name type="common">Feline tapeworm</name>
    <name type="synonym">Taenia taeniaeformis</name>
    <dbReference type="NCBI Taxonomy" id="6205"/>
    <lineage>
        <taxon>Eukaryota</taxon>
        <taxon>Metazoa</taxon>
        <taxon>Spiralia</taxon>
        <taxon>Lophotrochozoa</taxon>
        <taxon>Platyhelminthes</taxon>
        <taxon>Cestoda</taxon>
        <taxon>Eucestoda</taxon>
        <taxon>Cyclophyllidea</taxon>
        <taxon>Taeniidae</taxon>
        <taxon>Hydatigera</taxon>
    </lineage>
</organism>
<reference evidence="6 7" key="2">
    <citation type="submission" date="2018-11" db="EMBL/GenBank/DDBJ databases">
        <authorList>
            <consortium name="Pathogen Informatics"/>
        </authorList>
    </citation>
    <scope>NUCLEOTIDE SEQUENCE [LARGE SCALE GENOMIC DNA]</scope>
</reference>
<dbReference type="Pfam" id="PF12309">
    <property type="entry name" value="KBP_C"/>
    <property type="match status" value="1"/>
</dbReference>
<evidence type="ECO:0000256" key="2">
    <source>
        <dbReference type="ARBA" id="ARBA00010305"/>
    </source>
</evidence>